<comment type="caution">
    <text evidence="1">The sequence shown here is derived from an EMBL/GenBank/DDBJ whole genome shotgun (WGS) entry which is preliminary data.</text>
</comment>
<accession>A0A1E5IPB4</accession>
<protein>
    <submittedName>
        <fullName evidence="1">Uncharacterized protein</fullName>
    </submittedName>
</protein>
<reference evidence="1 2" key="1">
    <citation type="submission" date="2016-07" db="EMBL/GenBank/DDBJ databases">
        <title>Whole-genome of two Shewanella species isolated from a digestive organ of sea cucumber Apostichopus japonicus Selenka 1867.</title>
        <authorList>
            <person name="Hong H.-H."/>
            <person name="Choi H."/>
            <person name="Cheon S."/>
            <person name="Oh J.-S."/>
            <person name="Lee H.-G."/>
            <person name="Park C."/>
        </authorList>
    </citation>
    <scope>NUCLEOTIDE SEQUENCE [LARGE SCALE GENOMIC DNA]</scope>
    <source>
        <strain evidence="1 2">CSB03KR</strain>
    </source>
</reference>
<dbReference type="EMBL" id="MCBT01000048">
    <property type="protein sequence ID" value="OEG72330.1"/>
    <property type="molecule type" value="Genomic_DNA"/>
</dbReference>
<organism evidence="1 2">
    <name type="scientific">Shewanella colwelliana</name>
    <name type="common">Alteromonas colwelliana</name>
    <dbReference type="NCBI Taxonomy" id="23"/>
    <lineage>
        <taxon>Bacteria</taxon>
        <taxon>Pseudomonadati</taxon>
        <taxon>Pseudomonadota</taxon>
        <taxon>Gammaproteobacteria</taxon>
        <taxon>Alteromonadales</taxon>
        <taxon>Shewanellaceae</taxon>
        <taxon>Shewanella</taxon>
    </lineage>
</organism>
<proteinExistence type="predicted"/>
<dbReference type="Pfam" id="PF20289">
    <property type="entry name" value="MComp1"/>
    <property type="match status" value="1"/>
</dbReference>
<sequence>MIKQIIQQVAENSPCQFRKFEMPSDEIRFYYSGNPDYQRFLVVLDVGQLSSPSELNNKVQERTPPELLKIPSFSKNTDLVVLYRLDSLAELHQYEHSIFDIEENAYSLKKHVLYYTTAETEQLGQYLALGEEIETLVVDSEHFNRYKTKPAEETAFSLACRLYVKLPFLAVPAKEATLTSANQLANQLLDGQNLLTFFNEIEQQLSAGQTHEIVMEALINEQMAD</sequence>
<dbReference type="AlphaFoldDB" id="A0A1E5IPB4"/>
<dbReference type="OrthoDB" id="1358409at2"/>
<evidence type="ECO:0000313" key="1">
    <source>
        <dbReference type="EMBL" id="OEG72330.1"/>
    </source>
</evidence>
<dbReference type="Proteomes" id="UP000095230">
    <property type="component" value="Unassembled WGS sequence"/>
</dbReference>
<evidence type="ECO:0000313" key="2">
    <source>
        <dbReference type="Proteomes" id="UP000095230"/>
    </source>
</evidence>
<dbReference type="InterPro" id="IPR046905">
    <property type="entry name" value="ABC-3C_MC1"/>
</dbReference>
<dbReference type="STRING" id="23.BEL05_04965"/>
<gene>
    <name evidence="1" type="ORF">BEL05_04965</name>
</gene>
<name>A0A1E5IPB4_SHECO</name>
<dbReference type="RefSeq" id="WP_069672141.1">
    <property type="nucleotide sequence ID" value="NZ_MCBT01000048.1"/>
</dbReference>